<dbReference type="PRINTS" id="PR00320">
    <property type="entry name" value="GPROTEINBRPT"/>
</dbReference>
<evidence type="ECO:0000256" key="3">
    <source>
        <dbReference type="ARBA" id="ARBA00022737"/>
    </source>
</evidence>
<dbReference type="InterPro" id="IPR015943">
    <property type="entry name" value="WD40/YVTN_repeat-like_dom_sf"/>
</dbReference>
<dbReference type="Proteomes" id="UP000268162">
    <property type="component" value="Unassembled WGS sequence"/>
</dbReference>
<dbReference type="Pfam" id="PF00400">
    <property type="entry name" value="WD40"/>
    <property type="match status" value="3"/>
</dbReference>
<dbReference type="InterPro" id="IPR019775">
    <property type="entry name" value="WD40_repeat_CS"/>
</dbReference>
<feature type="repeat" description="WD" evidence="4">
    <location>
        <begin position="122"/>
        <end position="155"/>
    </location>
</feature>
<dbReference type="SUPFAM" id="SSF50998">
    <property type="entry name" value="Quinoprotein alcohol dehydrogenase-like"/>
    <property type="match status" value="1"/>
</dbReference>
<dbReference type="Gene3D" id="2.130.10.10">
    <property type="entry name" value="YVTN repeat-like/Quinoprotein amine dehydrogenase"/>
    <property type="match status" value="3"/>
</dbReference>
<dbReference type="GO" id="GO:0120330">
    <property type="term" value="C:rixosome complex"/>
    <property type="evidence" value="ECO:0007669"/>
    <property type="project" value="TreeGrafter"/>
</dbReference>
<evidence type="ECO:0000256" key="1">
    <source>
        <dbReference type="ARBA" id="ARBA00010143"/>
    </source>
</evidence>
<dbReference type="EMBL" id="ML002771">
    <property type="protein sequence ID" value="RKP35853.1"/>
    <property type="molecule type" value="Genomic_DNA"/>
</dbReference>
<gene>
    <name evidence="5" type="ORF">BJ085DRAFT_15008</name>
</gene>
<comment type="similarity">
    <text evidence="1">Belongs to the WD repeat IPI3/WDR18 family.</text>
</comment>
<accession>A0A4P9ZR01</accession>
<dbReference type="InterPro" id="IPR045227">
    <property type="entry name" value="WDR18/Ipi3/RID3"/>
</dbReference>
<dbReference type="GO" id="GO:0005656">
    <property type="term" value="C:nuclear pre-replicative complex"/>
    <property type="evidence" value="ECO:0007669"/>
    <property type="project" value="TreeGrafter"/>
</dbReference>
<keyword evidence="3" id="KW-0677">Repeat</keyword>
<evidence type="ECO:0000313" key="5">
    <source>
        <dbReference type="EMBL" id="RKP35853.1"/>
    </source>
</evidence>
<dbReference type="GO" id="GO:0006261">
    <property type="term" value="P:DNA-templated DNA replication"/>
    <property type="evidence" value="ECO:0007669"/>
    <property type="project" value="TreeGrafter"/>
</dbReference>
<dbReference type="STRING" id="215637.A0A4P9ZR01"/>
<dbReference type="AlphaFoldDB" id="A0A4P9ZR01"/>
<dbReference type="GO" id="GO:0006364">
    <property type="term" value="P:rRNA processing"/>
    <property type="evidence" value="ECO:0007669"/>
    <property type="project" value="TreeGrafter"/>
</dbReference>
<protein>
    <submittedName>
        <fullName evidence="5">Quinon protein alcohol dehydrogenase-like superfamily</fullName>
    </submittedName>
</protein>
<dbReference type="PANTHER" id="PTHR18763">
    <property type="entry name" value="WD-REPEAT PROTEIN 18"/>
    <property type="match status" value="1"/>
</dbReference>
<proteinExistence type="inferred from homology"/>
<feature type="repeat" description="WD" evidence="4">
    <location>
        <begin position="318"/>
        <end position="359"/>
    </location>
</feature>
<keyword evidence="2 4" id="KW-0853">WD repeat</keyword>
<dbReference type="PROSITE" id="PS50082">
    <property type="entry name" value="WD_REPEATS_2"/>
    <property type="match status" value="2"/>
</dbReference>
<keyword evidence="6" id="KW-1185">Reference proteome</keyword>
<organism evidence="5 6">
    <name type="scientific">Dimargaris cristalligena</name>
    <dbReference type="NCBI Taxonomy" id="215637"/>
    <lineage>
        <taxon>Eukaryota</taxon>
        <taxon>Fungi</taxon>
        <taxon>Fungi incertae sedis</taxon>
        <taxon>Zoopagomycota</taxon>
        <taxon>Kickxellomycotina</taxon>
        <taxon>Dimargaritomycetes</taxon>
        <taxon>Dimargaritales</taxon>
        <taxon>Dimargaritaceae</taxon>
        <taxon>Dimargaris</taxon>
    </lineage>
</organism>
<dbReference type="SMART" id="SM00320">
    <property type="entry name" value="WD40"/>
    <property type="match status" value="5"/>
</dbReference>
<dbReference type="PROSITE" id="PS50294">
    <property type="entry name" value="WD_REPEATS_REGION"/>
    <property type="match status" value="2"/>
</dbReference>
<dbReference type="InterPro" id="IPR011047">
    <property type="entry name" value="Quinoprotein_ADH-like_sf"/>
</dbReference>
<dbReference type="InterPro" id="IPR020472">
    <property type="entry name" value="WD40_PAC1"/>
</dbReference>
<sequence length="371" mass="40754">MLHELALTTSGSAQDDTTYAWDVRTGTILTTFKQSGFLGHTLAPFKAPGYPLSCSGFMGAIPGRPMVHCYVWNKDQAFLKFPCPEKLSALVLSYSGQWAVGGTPTGRLYLWETSSGQLLRYWDAHYKAVTTIQFARDDTFLMTGSEDAVVSMWELPEILEPLGYDLDPNQPMGLTKQPPMDQAPSARYTWTDHTLPVTAVVCGFGLGPYTRTLTASRDRTCKLWDHTTGHLLTTFVFPVAITSIVLTSTETAFYAGGADGSIWQIDLFRRGSRDTTGVANLSDLANTCEAVGGEQRIIDVASDNQQTAPDSESAWPVMVGHSDAITGLQLTMDGTLLVSASADERCIVWDVFSRQQLRTFTQHKGKTMVFF</sequence>
<dbReference type="PROSITE" id="PS00678">
    <property type="entry name" value="WD_REPEATS_1"/>
    <property type="match status" value="2"/>
</dbReference>
<evidence type="ECO:0000256" key="2">
    <source>
        <dbReference type="ARBA" id="ARBA00022574"/>
    </source>
</evidence>
<evidence type="ECO:0000313" key="6">
    <source>
        <dbReference type="Proteomes" id="UP000268162"/>
    </source>
</evidence>
<dbReference type="PANTHER" id="PTHR18763:SF0">
    <property type="entry name" value="WD REPEAT-CONTAINING PROTEIN 18"/>
    <property type="match status" value="1"/>
</dbReference>
<name>A0A4P9ZR01_9FUNG</name>
<reference evidence="6" key="1">
    <citation type="journal article" date="2018" name="Nat. Microbiol.">
        <title>Leveraging single-cell genomics to expand the fungal tree of life.</title>
        <authorList>
            <person name="Ahrendt S.R."/>
            <person name="Quandt C.A."/>
            <person name="Ciobanu D."/>
            <person name="Clum A."/>
            <person name="Salamov A."/>
            <person name="Andreopoulos B."/>
            <person name="Cheng J.F."/>
            <person name="Woyke T."/>
            <person name="Pelin A."/>
            <person name="Henrissat B."/>
            <person name="Reynolds N.K."/>
            <person name="Benny G.L."/>
            <person name="Smith M.E."/>
            <person name="James T.Y."/>
            <person name="Grigoriev I.V."/>
        </authorList>
    </citation>
    <scope>NUCLEOTIDE SEQUENCE [LARGE SCALE GENOMIC DNA]</scope>
    <source>
        <strain evidence="6">RSA 468</strain>
    </source>
</reference>
<evidence type="ECO:0000256" key="4">
    <source>
        <dbReference type="PROSITE-ProRule" id="PRU00221"/>
    </source>
</evidence>
<dbReference type="InterPro" id="IPR001680">
    <property type="entry name" value="WD40_rpt"/>
</dbReference>